<accession>A0ABZ3HBA5</accession>
<dbReference type="Proteomes" id="UP001447842">
    <property type="component" value="Chromosome"/>
</dbReference>
<feature type="transmembrane region" description="Helical" evidence="1">
    <location>
        <begin position="60"/>
        <end position="81"/>
    </location>
</feature>
<feature type="transmembrane region" description="Helical" evidence="1">
    <location>
        <begin position="194"/>
        <end position="219"/>
    </location>
</feature>
<dbReference type="InterPro" id="IPR025495">
    <property type="entry name" value="DUF4386"/>
</dbReference>
<keyword evidence="1" id="KW-0812">Transmembrane</keyword>
<evidence type="ECO:0000313" key="2">
    <source>
        <dbReference type="EMBL" id="XAU15806.1"/>
    </source>
</evidence>
<organism evidence="2 3">
    <name type="scientific">Sulfurimonas diazotrophicus</name>
    <dbReference type="NCBI Taxonomy" id="3131939"/>
    <lineage>
        <taxon>Bacteria</taxon>
        <taxon>Pseudomonadati</taxon>
        <taxon>Campylobacterota</taxon>
        <taxon>Epsilonproteobacteria</taxon>
        <taxon>Campylobacterales</taxon>
        <taxon>Sulfurimonadaceae</taxon>
        <taxon>Sulfurimonas</taxon>
    </lineage>
</organism>
<evidence type="ECO:0000256" key="1">
    <source>
        <dbReference type="SAM" id="Phobius"/>
    </source>
</evidence>
<feature type="transmembrane region" description="Helical" evidence="1">
    <location>
        <begin position="12"/>
        <end position="32"/>
    </location>
</feature>
<dbReference type="Pfam" id="PF14329">
    <property type="entry name" value="DUF4386"/>
    <property type="match status" value="1"/>
</dbReference>
<dbReference type="EMBL" id="CP147920">
    <property type="protein sequence ID" value="XAU15806.1"/>
    <property type="molecule type" value="Genomic_DNA"/>
</dbReference>
<dbReference type="RefSeq" id="WP_345973171.1">
    <property type="nucleotide sequence ID" value="NZ_CP147920.1"/>
</dbReference>
<name>A0ABZ3HBA5_9BACT</name>
<proteinExistence type="predicted"/>
<feature type="transmembrane region" description="Helical" evidence="1">
    <location>
        <begin position="165"/>
        <end position="188"/>
    </location>
</feature>
<sequence length="224" mass="23689">MENGNALNRYARLAGMAWLVVILTGITAEFFLRMPLIVAGDAAATASNILGAEGAFRLSIVADIIMLLFDVTAAVALYLLFRPVNQLLALLATAFRLVMGAVLAANLTALTSLLSVLHGTDSAAPSIVQQLLDAHASGYAIGLVFFGLHCFILGALILKSRYLPRLLGIMLMIASLGYLIDSFAHLLLPQGSALLAMMAQTLIALALLAEVSLSLWLLVKGVRA</sequence>
<keyword evidence="3" id="KW-1185">Reference proteome</keyword>
<feature type="transmembrane region" description="Helical" evidence="1">
    <location>
        <begin position="136"/>
        <end position="158"/>
    </location>
</feature>
<gene>
    <name evidence="2" type="ORF">WCY31_03675</name>
</gene>
<feature type="transmembrane region" description="Helical" evidence="1">
    <location>
        <begin position="88"/>
        <end position="116"/>
    </location>
</feature>
<keyword evidence="1" id="KW-1133">Transmembrane helix</keyword>
<keyword evidence="1" id="KW-0472">Membrane</keyword>
<protein>
    <submittedName>
        <fullName evidence="2">DUF4386 domain-containing protein</fullName>
    </submittedName>
</protein>
<reference evidence="2 3" key="1">
    <citation type="submission" date="2024-03" db="EMBL/GenBank/DDBJ databases">
        <title>Sulfurimonas sp. HSL3-1.</title>
        <authorList>
            <person name="Wang S."/>
        </authorList>
    </citation>
    <scope>NUCLEOTIDE SEQUENCE [LARGE SCALE GENOMIC DNA]</scope>
    <source>
        <strain evidence="2 3">HSL3-1</strain>
    </source>
</reference>
<evidence type="ECO:0000313" key="3">
    <source>
        <dbReference type="Proteomes" id="UP001447842"/>
    </source>
</evidence>